<accession>G4CXD1</accession>
<dbReference type="EMBL" id="AGBA01000013">
    <property type="protein sequence ID" value="EGY77645.1"/>
    <property type="molecule type" value="Genomic_DNA"/>
</dbReference>
<feature type="transmembrane region" description="Helical" evidence="1">
    <location>
        <begin position="57"/>
        <end position="80"/>
    </location>
</feature>
<dbReference type="HOGENOM" id="CLU_089225_0_0_11"/>
<dbReference type="PATRIC" id="fig|997355.3.peg.1168"/>
<keyword evidence="3" id="KW-1185">Reference proteome</keyword>
<proteinExistence type="predicted"/>
<keyword evidence="1" id="KW-1133">Transmembrane helix</keyword>
<evidence type="ECO:0000256" key="1">
    <source>
        <dbReference type="SAM" id="Phobius"/>
    </source>
</evidence>
<organism evidence="2 3">
    <name type="scientific">Cutibacterium avidum ATCC 25577</name>
    <dbReference type="NCBI Taxonomy" id="997355"/>
    <lineage>
        <taxon>Bacteria</taxon>
        <taxon>Bacillati</taxon>
        <taxon>Actinomycetota</taxon>
        <taxon>Actinomycetes</taxon>
        <taxon>Propionibacteriales</taxon>
        <taxon>Propionibacteriaceae</taxon>
        <taxon>Cutibacterium</taxon>
    </lineage>
</organism>
<dbReference type="PIRSF" id="PIRSF037394">
    <property type="entry name" value="ABC_thiamine-permease_YkoE_prd"/>
    <property type="match status" value="1"/>
</dbReference>
<reference evidence="2 3" key="1">
    <citation type="submission" date="2011-06" db="EMBL/GenBank/DDBJ databases">
        <authorList>
            <person name="Muzny D."/>
            <person name="Qin X."/>
            <person name="Deng J."/>
            <person name="Jiang H."/>
            <person name="Liu Y."/>
            <person name="Qu J."/>
            <person name="Song X.-Z."/>
            <person name="Zhang L."/>
            <person name="Thornton R."/>
            <person name="Coyle M."/>
            <person name="Francisco L."/>
            <person name="Jackson L."/>
            <person name="Javaid M."/>
            <person name="Korchina V."/>
            <person name="Kovar C."/>
            <person name="Mata R."/>
            <person name="Mathew T."/>
            <person name="Ngo R."/>
            <person name="Nguyen L."/>
            <person name="Nguyen N."/>
            <person name="Okwuonu G."/>
            <person name="Ongeri F."/>
            <person name="Pham C."/>
            <person name="Simmons D."/>
            <person name="Wilczek-Boney K."/>
            <person name="Hale W."/>
            <person name="Jakkamsetti A."/>
            <person name="Pham P."/>
            <person name="Ruth R."/>
            <person name="San Lucas F."/>
            <person name="Warren J."/>
            <person name="Zhang J."/>
            <person name="Zhao Z."/>
            <person name="Zhou C."/>
            <person name="Zhu D."/>
            <person name="Lee S."/>
            <person name="Bess C."/>
            <person name="Blankenburg K."/>
            <person name="Forbes L."/>
            <person name="Fu Q."/>
            <person name="Gubbala S."/>
            <person name="Hirani K."/>
            <person name="Jayaseelan J.C."/>
            <person name="Lara F."/>
            <person name="Munidasa M."/>
            <person name="Palculict T."/>
            <person name="Patil S."/>
            <person name="Pu L.-L."/>
            <person name="Saada N."/>
            <person name="Tang L."/>
            <person name="Weissenberger G."/>
            <person name="Zhu Y."/>
            <person name="Hemphill L."/>
            <person name="Shang Y."/>
            <person name="Youmans B."/>
            <person name="Ayvaz T."/>
            <person name="Ross M."/>
            <person name="Santibanez J."/>
            <person name="Aqrawi P."/>
            <person name="Gross S."/>
            <person name="Joshi V."/>
            <person name="Fowler G."/>
            <person name="Nazareth L."/>
            <person name="Reid J."/>
            <person name="Worley K."/>
            <person name="Petrosino J."/>
            <person name="Highlander S."/>
            <person name="Gibbs R."/>
        </authorList>
    </citation>
    <scope>NUCLEOTIDE SEQUENCE [LARGE SCALE GENOMIC DNA]</scope>
    <source>
        <strain evidence="2 3">ATCC 25577</strain>
    </source>
</reference>
<dbReference type="AlphaFoldDB" id="G4CXD1"/>
<keyword evidence="1" id="KW-0472">Membrane</keyword>
<name>G4CXD1_9ACTN</name>
<sequence>MCAPFRRDGRISMTNDKPAMRYRTIDIVTPVMIAVAFGVIFLGYGALYSLLKPVASVYLPAEGILAGIWFLPALIAGLIVRKPGAALLAEVLAASIEAALGSQWGAGTLISGLIQALPMELCLLAVAYRKAGPKLAMVAGALTGIAEGIYERISYYPMFRFGDTVVYLILMVVSGALLGGLLAWGIVRGLAAAGALNPFAVSRELHGGKRSTASARNLS</sequence>
<feature type="transmembrane region" description="Helical" evidence="1">
    <location>
        <begin position="27"/>
        <end position="51"/>
    </location>
</feature>
<feature type="transmembrane region" description="Helical" evidence="1">
    <location>
        <begin position="165"/>
        <end position="187"/>
    </location>
</feature>
<dbReference type="InterPro" id="IPR017195">
    <property type="entry name" value="ABC_thiamin-permease_prd"/>
</dbReference>
<evidence type="ECO:0000313" key="3">
    <source>
        <dbReference type="Proteomes" id="UP000005332"/>
    </source>
</evidence>
<keyword evidence="1" id="KW-0812">Transmembrane</keyword>
<comment type="caution">
    <text evidence="2">The sequence shown here is derived from an EMBL/GenBank/DDBJ whole genome shotgun (WGS) entry which is preliminary data.</text>
</comment>
<protein>
    <submittedName>
        <fullName evidence="2">ABC superfamily ATP binding cassette transporter, membrane protein</fullName>
    </submittedName>
</protein>
<dbReference type="Proteomes" id="UP000005332">
    <property type="component" value="Unassembled WGS sequence"/>
</dbReference>
<dbReference type="Pfam" id="PF09819">
    <property type="entry name" value="ABC_cobalt"/>
    <property type="match status" value="1"/>
</dbReference>
<gene>
    <name evidence="2" type="ORF">HMPREF9153_1188</name>
</gene>
<evidence type="ECO:0000313" key="2">
    <source>
        <dbReference type="EMBL" id="EGY77645.1"/>
    </source>
</evidence>